<feature type="transmembrane region" description="Helical" evidence="6">
    <location>
        <begin position="43"/>
        <end position="65"/>
    </location>
</feature>
<dbReference type="RefSeq" id="WP_186914000.1">
    <property type="nucleotide sequence ID" value="NZ_JACOFV010000021.1"/>
</dbReference>
<feature type="transmembrane region" description="Helical" evidence="6">
    <location>
        <begin position="77"/>
        <end position="96"/>
    </location>
</feature>
<dbReference type="GO" id="GO:0015171">
    <property type="term" value="F:amino acid transmembrane transporter activity"/>
    <property type="evidence" value="ECO:0007669"/>
    <property type="project" value="TreeGrafter"/>
</dbReference>
<organism evidence="7 8">
    <name type="scientific">Undibacterium jejuense</name>
    <dbReference type="NCBI Taxonomy" id="1344949"/>
    <lineage>
        <taxon>Bacteria</taxon>
        <taxon>Pseudomonadati</taxon>
        <taxon>Pseudomonadota</taxon>
        <taxon>Betaproteobacteria</taxon>
        <taxon>Burkholderiales</taxon>
        <taxon>Oxalobacteraceae</taxon>
        <taxon>Undibacterium</taxon>
    </lineage>
</organism>
<dbReference type="PANTHER" id="PTHR30086:SF20">
    <property type="entry name" value="ARGININE EXPORTER PROTEIN ARGO-RELATED"/>
    <property type="match status" value="1"/>
</dbReference>
<dbReference type="EMBL" id="JACOFV010000021">
    <property type="protein sequence ID" value="MBC3864056.1"/>
    <property type="molecule type" value="Genomic_DNA"/>
</dbReference>
<dbReference type="GO" id="GO:0005886">
    <property type="term" value="C:plasma membrane"/>
    <property type="evidence" value="ECO:0007669"/>
    <property type="project" value="UniProtKB-SubCell"/>
</dbReference>
<feature type="transmembrane region" description="Helical" evidence="6">
    <location>
        <begin position="138"/>
        <end position="160"/>
    </location>
</feature>
<evidence type="ECO:0000256" key="4">
    <source>
        <dbReference type="ARBA" id="ARBA00022989"/>
    </source>
</evidence>
<keyword evidence="8" id="KW-1185">Reference proteome</keyword>
<dbReference type="PANTHER" id="PTHR30086">
    <property type="entry name" value="ARGININE EXPORTER PROTEIN ARGO"/>
    <property type="match status" value="1"/>
</dbReference>
<keyword evidence="4 6" id="KW-1133">Transmembrane helix</keyword>
<protein>
    <submittedName>
        <fullName evidence="7">LysE family translocator</fullName>
    </submittedName>
</protein>
<evidence type="ECO:0000313" key="7">
    <source>
        <dbReference type="EMBL" id="MBC3864056.1"/>
    </source>
</evidence>
<evidence type="ECO:0000256" key="3">
    <source>
        <dbReference type="ARBA" id="ARBA00022692"/>
    </source>
</evidence>
<evidence type="ECO:0000256" key="6">
    <source>
        <dbReference type="SAM" id="Phobius"/>
    </source>
</evidence>
<evidence type="ECO:0000313" key="8">
    <source>
        <dbReference type="Proteomes" id="UP000634011"/>
    </source>
</evidence>
<dbReference type="InterPro" id="IPR001123">
    <property type="entry name" value="LeuE-type"/>
</dbReference>
<accession>A0A923KRI4</accession>
<keyword evidence="3 6" id="KW-0812">Transmembrane</keyword>
<comment type="caution">
    <text evidence="7">The sequence shown here is derived from an EMBL/GenBank/DDBJ whole genome shotgun (WGS) entry which is preliminary data.</text>
</comment>
<proteinExistence type="predicted"/>
<dbReference type="Pfam" id="PF01810">
    <property type="entry name" value="LysE"/>
    <property type="match status" value="1"/>
</dbReference>
<dbReference type="Proteomes" id="UP000634011">
    <property type="component" value="Unassembled WGS sequence"/>
</dbReference>
<name>A0A923KRI4_9BURK</name>
<dbReference type="AlphaFoldDB" id="A0A923KRI4"/>
<feature type="transmembrane region" description="Helical" evidence="6">
    <location>
        <begin position="180"/>
        <end position="197"/>
    </location>
</feature>
<reference evidence="7" key="1">
    <citation type="submission" date="2020-08" db="EMBL/GenBank/DDBJ databases">
        <title>Novel species isolated from subtropical streams in China.</title>
        <authorList>
            <person name="Lu H."/>
        </authorList>
    </citation>
    <scope>NUCLEOTIDE SEQUENCE</scope>
    <source>
        <strain evidence="7">KACC 12607</strain>
    </source>
</reference>
<dbReference type="GO" id="GO:0033228">
    <property type="term" value="P:cysteine export across plasma membrane"/>
    <property type="evidence" value="ECO:0007669"/>
    <property type="project" value="TreeGrafter"/>
</dbReference>
<keyword evidence="2" id="KW-1003">Cell membrane</keyword>
<evidence type="ECO:0000256" key="2">
    <source>
        <dbReference type="ARBA" id="ARBA00022475"/>
    </source>
</evidence>
<evidence type="ECO:0000256" key="1">
    <source>
        <dbReference type="ARBA" id="ARBA00004651"/>
    </source>
</evidence>
<sequence>MPFTEFIAFSIFAWIGSFTPGPNVAIAATTGVNHGLRAALPQVMGVPLGFVLMMWAIGLVGASVLSGHPHLVLLMKIAGNGYLLWLAWRLCFSATLSDSKSMQPLSVKQAAVFQMVNPKAWMMLVAATSTYAIGQSEFFARMGWMSLGFALPSALSLLTWAWMGDKLRHWLSVGQRLRRFNLCMGISLALTAVWMFSL</sequence>
<comment type="subcellular location">
    <subcellularLocation>
        <location evidence="1">Cell membrane</location>
        <topology evidence="1">Multi-pass membrane protein</topology>
    </subcellularLocation>
</comment>
<gene>
    <name evidence="7" type="ORF">H8K32_18260</name>
</gene>
<keyword evidence="5 6" id="KW-0472">Membrane</keyword>
<evidence type="ECO:0000256" key="5">
    <source>
        <dbReference type="ARBA" id="ARBA00023136"/>
    </source>
</evidence>